<dbReference type="InterPro" id="IPR051182">
    <property type="entry name" value="Euk_NMN_adenylyltrnsfrase"/>
</dbReference>
<comment type="caution">
    <text evidence="3">The sequence shown here is derived from an EMBL/GenBank/DDBJ whole genome shotgun (WGS) entry which is preliminary data.</text>
</comment>
<dbReference type="InterPro" id="IPR014729">
    <property type="entry name" value="Rossmann-like_a/b/a_fold"/>
</dbReference>
<proteinExistence type="predicted"/>
<evidence type="ECO:0000256" key="1">
    <source>
        <dbReference type="SAM" id="MobiDB-lite"/>
    </source>
</evidence>
<dbReference type="GO" id="GO:0009435">
    <property type="term" value="P:NAD+ biosynthetic process"/>
    <property type="evidence" value="ECO:0007669"/>
    <property type="project" value="TreeGrafter"/>
</dbReference>
<evidence type="ECO:0000313" key="3">
    <source>
        <dbReference type="EMBL" id="KAJ1349107.1"/>
    </source>
</evidence>
<dbReference type="Proteomes" id="UP001196413">
    <property type="component" value="Unassembled WGS sequence"/>
</dbReference>
<organism evidence="3 4">
    <name type="scientific">Parelaphostrongylus tenuis</name>
    <name type="common">Meningeal worm</name>
    <dbReference type="NCBI Taxonomy" id="148309"/>
    <lineage>
        <taxon>Eukaryota</taxon>
        <taxon>Metazoa</taxon>
        <taxon>Ecdysozoa</taxon>
        <taxon>Nematoda</taxon>
        <taxon>Chromadorea</taxon>
        <taxon>Rhabditida</taxon>
        <taxon>Rhabditina</taxon>
        <taxon>Rhabditomorpha</taxon>
        <taxon>Strongyloidea</taxon>
        <taxon>Metastrongylidae</taxon>
        <taxon>Parelaphostrongylus</taxon>
    </lineage>
</organism>
<gene>
    <name evidence="3" type="ORF">KIN20_004556</name>
</gene>
<feature type="region of interest" description="Disordered" evidence="1">
    <location>
        <begin position="559"/>
        <end position="599"/>
    </location>
</feature>
<dbReference type="Gene3D" id="3.40.50.620">
    <property type="entry name" value="HUPs"/>
    <property type="match status" value="1"/>
</dbReference>
<feature type="domain" description="Cytidyltransferase-like" evidence="2">
    <location>
        <begin position="19"/>
        <end position="201"/>
    </location>
</feature>
<accession>A0AAD5QF85</accession>
<reference evidence="3" key="1">
    <citation type="submission" date="2021-06" db="EMBL/GenBank/DDBJ databases">
        <title>Parelaphostrongylus tenuis whole genome reference sequence.</title>
        <authorList>
            <person name="Garwood T.J."/>
            <person name="Larsen P.A."/>
            <person name="Fountain-Jones N.M."/>
            <person name="Garbe J.R."/>
            <person name="Macchietto M.G."/>
            <person name="Kania S.A."/>
            <person name="Gerhold R.W."/>
            <person name="Richards J.E."/>
            <person name="Wolf T.M."/>
        </authorList>
    </citation>
    <scope>NUCLEOTIDE SEQUENCE</scope>
    <source>
        <strain evidence="3">MNPRO001-30</strain>
        <tissue evidence="3">Meninges</tissue>
    </source>
</reference>
<dbReference type="EMBL" id="JAHQIW010000606">
    <property type="protein sequence ID" value="KAJ1349107.1"/>
    <property type="molecule type" value="Genomic_DNA"/>
</dbReference>
<dbReference type="AlphaFoldDB" id="A0AAD5QF85"/>
<feature type="compositionally biased region" description="Polar residues" evidence="1">
    <location>
        <begin position="315"/>
        <end position="326"/>
    </location>
</feature>
<dbReference type="SUPFAM" id="SSF52374">
    <property type="entry name" value="Nucleotidylyl transferase"/>
    <property type="match status" value="1"/>
</dbReference>
<dbReference type="Pfam" id="PF01467">
    <property type="entry name" value="CTP_transf_like"/>
    <property type="match status" value="1"/>
</dbReference>
<feature type="region of interest" description="Disordered" evidence="1">
    <location>
        <begin position="289"/>
        <end position="333"/>
    </location>
</feature>
<dbReference type="GO" id="GO:0004515">
    <property type="term" value="F:nicotinate-nucleotide adenylyltransferase activity"/>
    <property type="evidence" value="ECO:0007669"/>
    <property type="project" value="TreeGrafter"/>
</dbReference>
<dbReference type="GO" id="GO:0000309">
    <property type="term" value="F:nicotinamide-nucleotide adenylyltransferase activity"/>
    <property type="evidence" value="ECO:0007669"/>
    <property type="project" value="TreeGrafter"/>
</dbReference>
<keyword evidence="4" id="KW-1185">Reference proteome</keyword>
<dbReference type="InterPro" id="IPR004821">
    <property type="entry name" value="Cyt_trans-like"/>
</dbReference>
<name>A0AAD5QF85_PARTN</name>
<evidence type="ECO:0000259" key="2">
    <source>
        <dbReference type="Pfam" id="PF01467"/>
    </source>
</evidence>
<feature type="compositionally biased region" description="Low complexity" evidence="1">
    <location>
        <begin position="513"/>
        <end position="523"/>
    </location>
</feature>
<feature type="compositionally biased region" description="Basic and acidic residues" evidence="1">
    <location>
        <begin position="495"/>
        <end position="508"/>
    </location>
</feature>
<evidence type="ECO:0000313" key="4">
    <source>
        <dbReference type="Proteomes" id="UP001196413"/>
    </source>
</evidence>
<dbReference type="PANTHER" id="PTHR12039">
    <property type="entry name" value="NICOTINAMIDE MONONUCLEOTIDE ADENYLYLTRANSFERASE"/>
    <property type="match status" value="1"/>
</dbReference>
<dbReference type="PANTHER" id="PTHR12039:SF0">
    <property type="entry name" value="NICOTINAMIDE-NUCLEOTIDE ADENYLYLTRANSFERASE"/>
    <property type="match status" value="1"/>
</dbReference>
<feature type="region of interest" description="Disordered" evidence="1">
    <location>
        <begin position="495"/>
        <end position="527"/>
    </location>
</feature>
<protein>
    <recommendedName>
        <fullName evidence="2">Cytidyltransferase-like domain-containing protein</fullName>
    </recommendedName>
</protein>
<sequence>MVSDPGTSLSGCRVALLSCGQFDPPSYAHLRMFERARDFLVRTMGCKVVEGIMSVGQDTATTHTPAKHRLRMVETVVRKNFWIRAGDFECKQRSSVKQLAVLKHYQEQLSHKHGESIRVMYVCGSEVLEDLAAVQPKNPYSWNHSEIKELLQKHGLIVLKRGRTRPSHTIYLTDVLRQYQKYIYVIEDETFPNDLRCSRIRTAVRRGESVKYCLDDDVIDYINEHSLYKTSSYDCEQCDQSMSIVSTPTVMCSDSSTMRINGDEPDMPPEPPQRSCSERVRNIPMINRILSPEGHAKPSAYSSSGSCTSSIESSEPQLVSQDSPLTQIPPPSNRHAVICADTQTEPVPSPSEYEADEMKCNALAPKIITDHTTNQMTVTSSAKEKISATITLPSKDSQQASEFLKGNCIDKISGKLPSSTFIEPTLKKAEPAADSQSVNTKSSDCDAVPHCMVSSVTLDVEKKLGGRTGSPSYDNVTLDDLLVATTSWADYLQGENERNGGLKNESCKELVASSDPQSSSTLSTGGKERRRSWFFNNNKSVKVVEPPEQAEPLMRISATDRRPQKQKPSEILWRKISPSKSKERCSEIPPPSRSPPHCLRHPEQFTAKVRNDSKIATFRLPNPSESMQSNRITRFYIAKQR</sequence>
<feature type="compositionally biased region" description="Low complexity" evidence="1">
    <location>
        <begin position="299"/>
        <end position="314"/>
    </location>
</feature>